<feature type="compositionally biased region" description="Basic and acidic residues" evidence="1">
    <location>
        <begin position="258"/>
        <end position="308"/>
    </location>
</feature>
<name>A0A518EX13_9BACT</name>
<sequence length="308" mass="33670" precursor="true">MSLTSSIALTSLSLALSTAASAQSGIGETALGSTNFLTDAQLTAMELSTRMGEQLRQYAPIGQIADLIVDGTTGEITYLVIEEEIPLAGMNPQRIIPWDKLIWRNDPDGEGKIVEILMTEEEFLGLPSFVAAESELLTTARRQREGDVAPPVSHSSDKKEEKEEPHPMYLTSSLTELDVFPAGGAAPLSAIESAVFDLDEGRLAFFTMDIAGKSYLVPLETLSFDEGKKAEDATGHEELVAFVPFEESELGDGPTLADEDRRNARNPKFREESIRFFDQWKKDDGQKKARAKDKGEGERKGAEKPDGK</sequence>
<gene>
    <name evidence="3" type="ORF">Poly30_41600</name>
</gene>
<dbReference type="Gene3D" id="2.30.30.240">
    <property type="entry name" value="PRC-barrel domain"/>
    <property type="match status" value="1"/>
</dbReference>
<evidence type="ECO:0000313" key="3">
    <source>
        <dbReference type="EMBL" id="QDV08607.1"/>
    </source>
</evidence>
<feature type="chain" id="PRO_5021819575" evidence="2">
    <location>
        <begin position="23"/>
        <end position="308"/>
    </location>
</feature>
<evidence type="ECO:0000256" key="2">
    <source>
        <dbReference type="SAM" id="SignalP"/>
    </source>
</evidence>
<keyword evidence="2" id="KW-0732">Signal</keyword>
<evidence type="ECO:0000313" key="4">
    <source>
        <dbReference type="Proteomes" id="UP000320390"/>
    </source>
</evidence>
<feature type="region of interest" description="Disordered" evidence="1">
    <location>
        <begin position="247"/>
        <end position="308"/>
    </location>
</feature>
<evidence type="ECO:0000256" key="1">
    <source>
        <dbReference type="SAM" id="MobiDB-lite"/>
    </source>
</evidence>
<reference evidence="3 4" key="1">
    <citation type="submission" date="2019-02" db="EMBL/GenBank/DDBJ databases">
        <title>Deep-cultivation of Planctomycetes and their phenomic and genomic characterization uncovers novel biology.</title>
        <authorList>
            <person name="Wiegand S."/>
            <person name="Jogler M."/>
            <person name="Boedeker C."/>
            <person name="Pinto D."/>
            <person name="Vollmers J."/>
            <person name="Rivas-Marin E."/>
            <person name="Kohn T."/>
            <person name="Peeters S.H."/>
            <person name="Heuer A."/>
            <person name="Rast P."/>
            <person name="Oberbeckmann S."/>
            <person name="Bunk B."/>
            <person name="Jeske O."/>
            <person name="Meyerdierks A."/>
            <person name="Storesund J.E."/>
            <person name="Kallscheuer N."/>
            <person name="Luecker S."/>
            <person name="Lage O.M."/>
            <person name="Pohl T."/>
            <person name="Merkel B.J."/>
            <person name="Hornburger P."/>
            <person name="Mueller R.-W."/>
            <person name="Bruemmer F."/>
            <person name="Labrenz M."/>
            <person name="Spormann A.M."/>
            <person name="Op den Camp H."/>
            <person name="Overmann J."/>
            <person name="Amann R."/>
            <person name="Jetten M.S.M."/>
            <person name="Mascher T."/>
            <person name="Medema M.H."/>
            <person name="Devos D.P."/>
            <person name="Kaster A.-K."/>
            <person name="Ovreas L."/>
            <person name="Rohde M."/>
            <person name="Galperin M.Y."/>
            <person name="Jogler C."/>
        </authorList>
    </citation>
    <scope>NUCLEOTIDE SEQUENCE [LARGE SCALE GENOMIC DNA]</scope>
    <source>
        <strain evidence="3 4">Poly30</strain>
    </source>
</reference>
<organism evidence="3 4">
    <name type="scientific">Saltatorellus ferox</name>
    <dbReference type="NCBI Taxonomy" id="2528018"/>
    <lineage>
        <taxon>Bacteria</taxon>
        <taxon>Pseudomonadati</taxon>
        <taxon>Planctomycetota</taxon>
        <taxon>Planctomycetia</taxon>
        <taxon>Planctomycetia incertae sedis</taxon>
        <taxon>Saltatorellus</taxon>
    </lineage>
</organism>
<feature type="signal peptide" evidence="2">
    <location>
        <begin position="1"/>
        <end position="22"/>
    </location>
</feature>
<dbReference type="SUPFAM" id="SSF50346">
    <property type="entry name" value="PRC-barrel domain"/>
    <property type="match status" value="1"/>
</dbReference>
<dbReference type="AlphaFoldDB" id="A0A518EX13"/>
<dbReference type="InterPro" id="IPR011033">
    <property type="entry name" value="PRC_barrel-like_sf"/>
</dbReference>
<dbReference type="RefSeq" id="WP_145201574.1">
    <property type="nucleotide sequence ID" value="NZ_CP036434.1"/>
</dbReference>
<dbReference type="Proteomes" id="UP000320390">
    <property type="component" value="Chromosome"/>
</dbReference>
<dbReference type="EMBL" id="CP036434">
    <property type="protein sequence ID" value="QDV08607.1"/>
    <property type="molecule type" value="Genomic_DNA"/>
</dbReference>
<feature type="compositionally biased region" description="Basic and acidic residues" evidence="1">
    <location>
        <begin position="155"/>
        <end position="166"/>
    </location>
</feature>
<proteinExistence type="predicted"/>
<keyword evidence="4" id="KW-1185">Reference proteome</keyword>
<feature type="region of interest" description="Disordered" evidence="1">
    <location>
        <begin position="141"/>
        <end position="167"/>
    </location>
</feature>
<accession>A0A518EX13</accession>
<protein>
    <submittedName>
        <fullName evidence="3">PRC-barrel domain protein</fullName>
    </submittedName>
</protein>